<evidence type="ECO:0000256" key="1">
    <source>
        <dbReference type="SAM" id="Phobius"/>
    </source>
</evidence>
<feature type="transmembrane region" description="Helical" evidence="1">
    <location>
        <begin position="12"/>
        <end position="39"/>
    </location>
</feature>
<sequence>MNLMPIESFIKVTFGVVFQVTPIWILGGIALAVLLKILWHITKTKVR</sequence>
<keyword evidence="1" id="KW-0472">Membrane</keyword>
<protein>
    <submittedName>
        <fullName evidence="2">Uncharacterized protein</fullName>
    </submittedName>
</protein>
<evidence type="ECO:0000313" key="2">
    <source>
        <dbReference type="EMBL" id="GAG48678.1"/>
    </source>
</evidence>
<organism evidence="2">
    <name type="scientific">marine sediment metagenome</name>
    <dbReference type="NCBI Taxonomy" id="412755"/>
    <lineage>
        <taxon>unclassified sequences</taxon>
        <taxon>metagenomes</taxon>
        <taxon>ecological metagenomes</taxon>
    </lineage>
</organism>
<proteinExistence type="predicted"/>
<reference evidence="2" key="1">
    <citation type="journal article" date="2014" name="Front. Microbiol.">
        <title>High frequency of phylogenetically diverse reductive dehalogenase-homologous genes in deep subseafloor sedimentary metagenomes.</title>
        <authorList>
            <person name="Kawai M."/>
            <person name="Futagami T."/>
            <person name="Toyoda A."/>
            <person name="Takaki Y."/>
            <person name="Nishi S."/>
            <person name="Hori S."/>
            <person name="Arai W."/>
            <person name="Tsubouchi T."/>
            <person name="Morono Y."/>
            <person name="Uchiyama I."/>
            <person name="Ito T."/>
            <person name="Fujiyama A."/>
            <person name="Inagaki F."/>
            <person name="Takami H."/>
        </authorList>
    </citation>
    <scope>NUCLEOTIDE SEQUENCE</scope>
    <source>
        <strain evidence="2">Expedition CK06-06</strain>
    </source>
</reference>
<keyword evidence="1" id="KW-1133">Transmembrane helix</keyword>
<accession>X0YJC0</accession>
<keyword evidence="1" id="KW-0812">Transmembrane</keyword>
<dbReference type="EMBL" id="BARS01050464">
    <property type="protein sequence ID" value="GAG48678.1"/>
    <property type="molecule type" value="Genomic_DNA"/>
</dbReference>
<gene>
    <name evidence="2" type="ORF">S01H1_75330</name>
</gene>
<name>X0YJC0_9ZZZZ</name>
<dbReference type="AlphaFoldDB" id="X0YJC0"/>
<comment type="caution">
    <text evidence="2">The sequence shown here is derived from an EMBL/GenBank/DDBJ whole genome shotgun (WGS) entry which is preliminary data.</text>
</comment>